<dbReference type="OrthoDB" id="9805499at2"/>
<evidence type="ECO:0000256" key="13">
    <source>
        <dbReference type="HAMAP-Rule" id="MF_00034"/>
    </source>
</evidence>
<evidence type="ECO:0000256" key="1">
    <source>
        <dbReference type="ARBA" id="ARBA00009518"/>
    </source>
</evidence>
<dbReference type="EC" id="3.1.21.10" evidence="13 14"/>
<dbReference type="GO" id="GO:0000287">
    <property type="term" value="F:magnesium ion binding"/>
    <property type="evidence" value="ECO:0007669"/>
    <property type="project" value="UniProtKB-UniRule"/>
</dbReference>
<keyword evidence="11 13" id="KW-0234">DNA repair</keyword>
<dbReference type="SUPFAM" id="SSF53098">
    <property type="entry name" value="Ribonuclease H-like"/>
    <property type="match status" value="1"/>
</dbReference>
<dbReference type="KEGG" id="icp:ICMP_612"/>
<evidence type="ECO:0000256" key="10">
    <source>
        <dbReference type="ARBA" id="ARBA00023172"/>
    </source>
</evidence>
<sequence length="159" mass="17418">MTIILGIDPGLRITGYGVICKYHDQLSYLNSGNIRTDTAADLSVRLQLIYKGITDIIKRYSPDSVAIEQIFIAKNFNSAMKLSHARGAALSAIANLGLPVFEYAARKVKHTVVGVGNADKRQVQYMVCTLMNLQIKIPQDAADALAIAITHCYCNMKNS</sequence>
<dbReference type="GO" id="GO:0003677">
    <property type="term" value="F:DNA binding"/>
    <property type="evidence" value="ECO:0007669"/>
    <property type="project" value="UniProtKB-KW"/>
</dbReference>
<comment type="cofactor">
    <cofactor evidence="13">
        <name>Mg(2+)</name>
        <dbReference type="ChEBI" id="CHEBI:18420"/>
    </cofactor>
    <text evidence="13">Binds 2 Mg(2+) ion per subunit.</text>
</comment>
<dbReference type="STRING" id="476281.ICMP_612"/>
<feature type="active site" evidence="13">
    <location>
        <position position="8"/>
    </location>
</feature>
<dbReference type="InterPro" id="IPR020563">
    <property type="entry name" value="X-over_junc_endoDNase_Mg_BS"/>
</dbReference>
<feature type="binding site" evidence="13">
    <location>
        <position position="140"/>
    </location>
    <ligand>
        <name>Mg(2+)</name>
        <dbReference type="ChEBI" id="CHEBI:18420"/>
        <label>1</label>
    </ligand>
</feature>
<evidence type="ECO:0000256" key="5">
    <source>
        <dbReference type="ARBA" id="ARBA00022759"/>
    </source>
</evidence>
<dbReference type="PROSITE" id="PS01321">
    <property type="entry name" value="RUVC"/>
    <property type="match status" value="1"/>
</dbReference>
<dbReference type="InterPro" id="IPR002176">
    <property type="entry name" value="X-over_junc_endoDNase_RuvC"/>
</dbReference>
<proteinExistence type="inferred from homology"/>
<dbReference type="PRINTS" id="PR00696">
    <property type="entry name" value="RSOLVASERUVC"/>
</dbReference>
<dbReference type="GO" id="GO:0006281">
    <property type="term" value="P:DNA repair"/>
    <property type="evidence" value="ECO:0007669"/>
    <property type="project" value="UniProtKB-UniRule"/>
</dbReference>
<protein>
    <recommendedName>
        <fullName evidence="13 14">Crossover junction endodeoxyribonuclease RuvC</fullName>
        <ecNumber evidence="13 14">3.1.21.10</ecNumber>
    </recommendedName>
    <alternativeName>
        <fullName evidence="13">Holliday junction nuclease RuvC</fullName>
    </alternativeName>
    <alternativeName>
        <fullName evidence="13">Holliday junction resolvase RuvC</fullName>
    </alternativeName>
</protein>
<comment type="function">
    <text evidence="13">The RuvA-RuvB-RuvC complex processes Holliday junction (HJ) DNA during genetic recombination and DNA repair. Endonuclease that resolves HJ intermediates. Cleaves cruciform DNA by making single-stranded nicks across the HJ at symmetrical positions within the homologous arms, yielding a 5'-phosphate and a 3'-hydroxyl group; requires a central core of homology in the junction. The consensus cleavage sequence is 5'-(A/T)TT(C/G)-3'. Cleavage occurs on the 3'-side of the TT dinucleotide at the point of strand exchange. HJ branch migration catalyzed by RuvA-RuvB allows RuvC to scan DNA until it finds its consensus sequence, where it cleaves and resolves the cruciform DNA.</text>
</comment>
<keyword evidence="16" id="KW-1185">Reference proteome</keyword>
<evidence type="ECO:0000256" key="14">
    <source>
        <dbReference type="NCBIfam" id="TIGR00228"/>
    </source>
</evidence>
<dbReference type="Gene3D" id="3.30.420.10">
    <property type="entry name" value="Ribonuclease H-like superfamily/Ribonuclease H"/>
    <property type="match status" value="1"/>
</dbReference>
<comment type="subunit">
    <text evidence="13">Homodimer which binds Holliday junction (HJ) DNA. The HJ becomes 2-fold symmetrical on binding to RuvC with unstacked arms; it has a different conformation from HJ DNA in complex with RuvA. In the full resolvosome a probable DNA-RuvA(4)-RuvB(12)-RuvC(2) complex forms which resolves the HJ.</text>
</comment>
<evidence type="ECO:0000256" key="9">
    <source>
        <dbReference type="ARBA" id="ARBA00023125"/>
    </source>
</evidence>
<keyword evidence="6 13" id="KW-0227">DNA damage</keyword>
<evidence type="ECO:0000313" key="16">
    <source>
        <dbReference type="Proteomes" id="UP000061704"/>
    </source>
</evidence>
<dbReference type="InterPro" id="IPR012337">
    <property type="entry name" value="RNaseH-like_sf"/>
</dbReference>
<evidence type="ECO:0000256" key="3">
    <source>
        <dbReference type="ARBA" id="ARBA00022722"/>
    </source>
</evidence>
<dbReference type="Pfam" id="PF02075">
    <property type="entry name" value="RuvC"/>
    <property type="match status" value="1"/>
</dbReference>
<dbReference type="HOGENOM" id="CLU_091257_3_1_6"/>
<keyword evidence="7 13" id="KW-0378">Hydrolase</keyword>
<feature type="binding site" evidence="13">
    <location>
        <position position="8"/>
    </location>
    <ligand>
        <name>Mg(2+)</name>
        <dbReference type="ChEBI" id="CHEBI:18420"/>
        <label>1</label>
    </ligand>
</feature>
<evidence type="ECO:0000256" key="6">
    <source>
        <dbReference type="ARBA" id="ARBA00022763"/>
    </source>
</evidence>
<name>C5WDN9_9ENTR</name>
<dbReference type="NCBIfam" id="TIGR00228">
    <property type="entry name" value="ruvC"/>
    <property type="match status" value="1"/>
</dbReference>
<keyword evidence="8 13" id="KW-0460">Magnesium</keyword>
<accession>C5WDN9</accession>
<evidence type="ECO:0000256" key="7">
    <source>
        <dbReference type="ARBA" id="ARBA00022801"/>
    </source>
</evidence>
<evidence type="ECO:0000256" key="11">
    <source>
        <dbReference type="ARBA" id="ARBA00023204"/>
    </source>
</evidence>
<keyword evidence="5 13" id="KW-0255">Endonuclease</keyword>
<dbReference type="InterPro" id="IPR036397">
    <property type="entry name" value="RNaseH_sf"/>
</dbReference>
<feature type="binding site" evidence="13">
    <location>
        <position position="68"/>
    </location>
    <ligand>
        <name>Mg(2+)</name>
        <dbReference type="ChEBI" id="CHEBI:18420"/>
        <label>2</label>
    </ligand>
</feature>
<comment type="subcellular location">
    <subcellularLocation>
        <location evidence="13">Cytoplasm</location>
    </subcellularLocation>
</comment>
<keyword evidence="4 13" id="KW-0479">Metal-binding</keyword>
<evidence type="ECO:0000256" key="12">
    <source>
        <dbReference type="ARBA" id="ARBA00029354"/>
    </source>
</evidence>
<dbReference type="EMBL" id="AP010872">
    <property type="protein sequence ID" value="BAH83445.1"/>
    <property type="molecule type" value="Genomic_DNA"/>
</dbReference>
<keyword evidence="10 13" id="KW-0233">DNA recombination</keyword>
<dbReference type="GO" id="GO:0005737">
    <property type="term" value="C:cytoplasm"/>
    <property type="evidence" value="ECO:0007669"/>
    <property type="project" value="UniProtKB-SubCell"/>
</dbReference>
<feature type="active site" evidence="13">
    <location>
        <position position="68"/>
    </location>
</feature>
<reference evidence="15 16" key="1">
    <citation type="journal article" date="2011" name="Genome Biol. Evol.">
        <title>Reductive evolution of bacterial genome in insect gut environment.</title>
        <authorList>
            <person name="Nikoh N."/>
            <person name="Hosokawa T."/>
            <person name="Ohshima K."/>
            <person name="Hattori M."/>
            <person name="Fukatsu T."/>
        </authorList>
    </citation>
    <scope>NUCLEOTIDE SEQUENCE [LARGE SCALE GENOMIC DNA]</scope>
    <source>
        <strain evidence="15 16">Mpkobe</strain>
    </source>
</reference>
<feature type="active site" evidence="13">
    <location>
        <position position="140"/>
    </location>
</feature>
<comment type="similarity">
    <text evidence="1 13">Belongs to the RuvC family.</text>
</comment>
<comment type="catalytic activity">
    <reaction evidence="12 13">
        <text>Endonucleolytic cleavage at a junction such as a reciprocal single-stranded crossover between two homologous DNA duplexes (Holliday junction).</text>
        <dbReference type="EC" id="3.1.21.10"/>
    </reaction>
</comment>
<keyword evidence="3 13" id="KW-0540">Nuclease</keyword>
<evidence type="ECO:0000256" key="4">
    <source>
        <dbReference type="ARBA" id="ARBA00022723"/>
    </source>
</evidence>
<keyword evidence="9 13" id="KW-0238">DNA-binding</keyword>
<dbReference type="CDD" id="cd16962">
    <property type="entry name" value="RuvC"/>
    <property type="match status" value="1"/>
</dbReference>
<dbReference type="AlphaFoldDB" id="C5WDN9"/>
<organism evidence="15 16">
    <name type="scientific">Candidatus Ishikawaella capsulata Mpkobe</name>
    <dbReference type="NCBI Taxonomy" id="476281"/>
    <lineage>
        <taxon>Bacteria</taxon>
        <taxon>Pseudomonadati</taxon>
        <taxon>Pseudomonadota</taxon>
        <taxon>Gammaproteobacteria</taxon>
        <taxon>Enterobacterales</taxon>
        <taxon>Enterobacteriaceae</taxon>
        <taxon>Candidatus Ishikawella</taxon>
    </lineage>
</organism>
<dbReference type="PANTHER" id="PTHR30194">
    <property type="entry name" value="CROSSOVER JUNCTION ENDODEOXYRIBONUCLEASE RUVC"/>
    <property type="match status" value="1"/>
</dbReference>
<keyword evidence="2 13" id="KW-0963">Cytoplasm</keyword>
<dbReference type="Proteomes" id="UP000061704">
    <property type="component" value="Chromosome"/>
</dbReference>
<dbReference type="PANTHER" id="PTHR30194:SF3">
    <property type="entry name" value="CROSSOVER JUNCTION ENDODEOXYRIBONUCLEASE RUVC"/>
    <property type="match status" value="1"/>
</dbReference>
<dbReference type="FunFam" id="3.30.420.10:FF:000002">
    <property type="entry name" value="Crossover junction endodeoxyribonuclease RuvC"/>
    <property type="match status" value="1"/>
</dbReference>
<dbReference type="HAMAP" id="MF_00034">
    <property type="entry name" value="RuvC"/>
    <property type="match status" value="1"/>
</dbReference>
<dbReference type="GO" id="GO:0008821">
    <property type="term" value="F:crossover junction DNA endonuclease activity"/>
    <property type="evidence" value="ECO:0007669"/>
    <property type="project" value="UniProtKB-UniRule"/>
</dbReference>
<dbReference type="GO" id="GO:0006310">
    <property type="term" value="P:DNA recombination"/>
    <property type="evidence" value="ECO:0007669"/>
    <property type="project" value="UniProtKB-UniRule"/>
</dbReference>
<evidence type="ECO:0000256" key="8">
    <source>
        <dbReference type="ARBA" id="ARBA00022842"/>
    </source>
</evidence>
<evidence type="ECO:0000256" key="2">
    <source>
        <dbReference type="ARBA" id="ARBA00022490"/>
    </source>
</evidence>
<gene>
    <name evidence="13 15" type="primary">ruvC</name>
    <name evidence="15" type="ORF">ICMP_612</name>
</gene>
<evidence type="ECO:0000313" key="15">
    <source>
        <dbReference type="EMBL" id="BAH83445.1"/>
    </source>
</evidence>
<dbReference type="GO" id="GO:0048476">
    <property type="term" value="C:Holliday junction resolvase complex"/>
    <property type="evidence" value="ECO:0007669"/>
    <property type="project" value="UniProtKB-UniRule"/>
</dbReference>